<keyword evidence="1" id="KW-0812">Transmembrane</keyword>
<evidence type="ECO:0000256" key="1">
    <source>
        <dbReference type="SAM" id="Phobius"/>
    </source>
</evidence>
<reference evidence="3" key="2">
    <citation type="journal article" date="2018" name="Plant J.">
        <title>The Sorghum bicolor reference genome: improved assembly, gene annotations, a transcriptome atlas, and signatures of genome organization.</title>
        <authorList>
            <person name="McCormick R.F."/>
            <person name="Truong S.K."/>
            <person name="Sreedasyam A."/>
            <person name="Jenkins J."/>
            <person name="Shu S."/>
            <person name="Sims D."/>
            <person name="Kennedy M."/>
            <person name="Amirebrahimi M."/>
            <person name="Weers B.D."/>
            <person name="McKinley B."/>
            <person name="Mattison A."/>
            <person name="Morishige D.T."/>
            <person name="Grimwood J."/>
            <person name="Schmutz J."/>
            <person name="Mullet J.E."/>
        </authorList>
    </citation>
    <scope>NUCLEOTIDE SEQUENCE [LARGE SCALE GENOMIC DNA]</scope>
    <source>
        <strain evidence="3">cv. BTx623</strain>
    </source>
</reference>
<feature type="transmembrane region" description="Helical" evidence="1">
    <location>
        <begin position="91"/>
        <end position="117"/>
    </location>
</feature>
<protein>
    <submittedName>
        <fullName evidence="2">Uncharacterized protein</fullName>
    </submittedName>
</protein>
<evidence type="ECO:0000313" key="2">
    <source>
        <dbReference type="EMBL" id="OQU92720.1"/>
    </source>
</evidence>
<keyword evidence="1" id="KW-1133">Transmembrane helix</keyword>
<accession>A0A1Z5S9V1</accession>
<keyword evidence="1" id="KW-0472">Membrane</keyword>
<reference evidence="2 3" key="1">
    <citation type="journal article" date="2009" name="Nature">
        <title>The Sorghum bicolor genome and the diversification of grasses.</title>
        <authorList>
            <person name="Paterson A.H."/>
            <person name="Bowers J.E."/>
            <person name="Bruggmann R."/>
            <person name="Dubchak I."/>
            <person name="Grimwood J."/>
            <person name="Gundlach H."/>
            <person name="Haberer G."/>
            <person name="Hellsten U."/>
            <person name="Mitros T."/>
            <person name="Poliakov A."/>
            <person name="Schmutz J."/>
            <person name="Spannagl M."/>
            <person name="Tang H."/>
            <person name="Wang X."/>
            <person name="Wicker T."/>
            <person name="Bharti A.K."/>
            <person name="Chapman J."/>
            <person name="Feltus F.A."/>
            <person name="Gowik U."/>
            <person name="Grigoriev I.V."/>
            <person name="Lyons E."/>
            <person name="Maher C.A."/>
            <person name="Martis M."/>
            <person name="Narechania A."/>
            <person name="Otillar R.P."/>
            <person name="Penning B.W."/>
            <person name="Salamov A.A."/>
            <person name="Wang Y."/>
            <person name="Zhang L."/>
            <person name="Carpita N.C."/>
            <person name="Freeling M."/>
            <person name="Gingle A.R."/>
            <person name="Hash C.T."/>
            <person name="Keller B."/>
            <person name="Klein P."/>
            <person name="Kresovich S."/>
            <person name="McCann M.C."/>
            <person name="Ming R."/>
            <person name="Peterson D.G."/>
            <person name="Mehboob-ur-Rahman"/>
            <person name="Ware D."/>
            <person name="Westhoff P."/>
            <person name="Mayer K.F."/>
            <person name="Messing J."/>
            <person name="Rokhsar D.S."/>
        </authorList>
    </citation>
    <scope>NUCLEOTIDE SEQUENCE [LARGE SCALE GENOMIC DNA]</scope>
    <source>
        <strain evidence="3">cv. BTx623</strain>
    </source>
</reference>
<sequence>MVCPACLVSPPSFLFAAATWSLADTVVFYFAVATWSLMVLVLYFAAATWSLADSVIFCFAPTTWSLADLPVDALPPWLNPPSVGDHCVDVFSFVGIVSWCFVVGSLLPSCILAICLCL</sequence>
<dbReference type="EMBL" id="CM000760">
    <property type="protein sequence ID" value="OQU92720.1"/>
    <property type="molecule type" value="Genomic_DNA"/>
</dbReference>
<evidence type="ECO:0000313" key="3">
    <source>
        <dbReference type="Proteomes" id="UP000000768"/>
    </source>
</evidence>
<name>A0A1Z5S9V1_SORBI</name>
<dbReference type="InParanoid" id="A0A1Z5S9V1"/>
<dbReference type="Proteomes" id="UP000000768">
    <property type="component" value="Chromosome 1"/>
</dbReference>
<gene>
    <name evidence="2" type="ORF">SORBI_3001G396550</name>
</gene>
<keyword evidence="3" id="KW-1185">Reference proteome</keyword>
<proteinExistence type="predicted"/>
<dbReference type="Gramene" id="OQU92720">
    <property type="protein sequence ID" value="OQU92720"/>
    <property type="gene ID" value="SORBI_3001G396550"/>
</dbReference>
<dbReference type="AlphaFoldDB" id="A0A1Z5S9V1"/>
<organism evidence="2 3">
    <name type="scientific">Sorghum bicolor</name>
    <name type="common">Sorghum</name>
    <name type="synonym">Sorghum vulgare</name>
    <dbReference type="NCBI Taxonomy" id="4558"/>
    <lineage>
        <taxon>Eukaryota</taxon>
        <taxon>Viridiplantae</taxon>
        <taxon>Streptophyta</taxon>
        <taxon>Embryophyta</taxon>
        <taxon>Tracheophyta</taxon>
        <taxon>Spermatophyta</taxon>
        <taxon>Magnoliopsida</taxon>
        <taxon>Liliopsida</taxon>
        <taxon>Poales</taxon>
        <taxon>Poaceae</taxon>
        <taxon>PACMAD clade</taxon>
        <taxon>Panicoideae</taxon>
        <taxon>Andropogonodae</taxon>
        <taxon>Andropogoneae</taxon>
        <taxon>Sorghinae</taxon>
        <taxon>Sorghum</taxon>
    </lineage>
</organism>